<dbReference type="AlphaFoldDB" id="A0A7C2UTY8"/>
<reference evidence="3" key="1">
    <citation type="journal article" date="2020" name="mSystems">
        <title>Genome- and Community-Level Interaction Insights into Carbon Utilization and Element Cycling Functions of Hydrothermarchaeota in Hydrothermal Sediment.</title>
        <authorList>
            <person name="Zhou Z."/>
            <person name="Liu Y."/>
            <person name="Xu W."/>
            <person name="Pan J."/>
            <person name="Luo Z.H."/>
            <person name="Li M."/>
        </authorList>
    </citation>
    <scope>NUCLEOTIDE SEQUENCE [LARGE SCALE GENOMIC DNA]</scope>
    <source>
        <strain evidence="3">SpSt-1259</strain>
    </source>
</reference>
<keyword evidence="1" id="KW-1133">Transmembrane helix</keyword>
<dbReference type="Proteomes" id="UP000885664">
    <property type="component" value="Unassembled WGS sequence"/>
</dbReference>
<evidence type="ECO:0000259" key="2">
    <source>
        <dbReference type="Pfam" id="PF07760"/>
    </source>
</evidence>
<protein>
    <submittedName>
        <fullName evidence="3">DUF1616 domain-containing protein</fullName>
    </submittedName>
</protein>
<accession>A0A7C2UTY8</accession>
<sequence>MEGEGEVTFLDDEEVFAVIIAIAVVGSVLGAAMILRSSSGEKFGAIGLLNDQCKIGNYPAAAVNGSEVNLCLFVYNHYGEPTYFKVEYKIGDNSTLPTNSTASPLHELKEWRVILNNNENATFPISVPVYAAVGTGEEKALIFELWIYNLSDQSWEYSGLWTDLYINITGVR</sequence>
<dbReference type="InterPro" id="IPR011674">
    <property type="entry name" value="DUF1616"/>
</dbReference>
<evidence type="ECO:0000313" key="3">
    <source>
        <dbReference type="EMBL" id="HEU97483.1"/>
    </source>
</evidence>
<organism evidence="3">
    <name type="scientific">Fervidicoccus fontis</name>
    <dbReference type="NCBI Taxonomy" id="683846"/>
    <lineage>
        <taxon>Archaea</taxon>
        <taxon>Thermoproteota</taxon>
        <taxon>Thermoprotei</taxon>
        <taxon>Fervidicoccales</taxon>
        <taxon>Fervidicoccaceae</taxon>
        <taxon>Fervidicoccus</taxon>
    </lineage>
</organism>
<comment type="caution">
    <text evidence="3">The sequence shown here is derived from an EMBL/GenBank/DDBJ whole genome shotgun (WGS) entry which is preliminary data.</text>
</comment>
<gene>
    <name evidence="3" type="ORF">ENO36_01320</name>
</gene>
<dbReference type="EMBL" id="DSFE01000036">
    <property type="protein sequence ID" value="HEU97483.1"/>
    <property type="molecule type" value="Genomic_DNA"/>
</dbReference>
<name>A0A7C2UTY8_9CREN</name>
<keyword evidence="1" id="KW-0812">Transmembrane</keyword>
<evidence type="ECO:0000256" key="1">
    <source>
        <dbReference type="SAM" id="Phobius"/>
    </source>
</evidence>
<dbReference type="Pfam" id="PF07760">
    <property type="entry name" value="DUF1616"/>
    <property type="match status" value="1"/>
</dbReference>
<feature type="domain" description="DUF1616" evidence="2">
    <location>
        <begin position="15"/>
        <end position="131"/>
    </location>
</feature>
<proteinExistence type="predicted"/>
<keyword evidence="1" id="KW-0472">Membrane</keyword>
<feature type="transmembrane region" description="Helical" evidence="1">
    <location>
        <begin position="15"/>
        <end position="35"/>
    </location>
</feature>